<feature type="binding site" evidence="8">
    <location>
        <position position="275"/>
    </location>
    <ligand>
        <name>glycerol</name>
        <dbReference type="ChEBI" id="CHEBI:17754"/>
    </ligand>
</feature>
<organism evidence="11 12">
    <name type="scientific">Blautia liquoris</name>
    <dbReference type="NCBI Taxonomy" id="2779518"/>
    <lineage>
        <taxon>Bacteria</taxon>
        <taxon>Bacillati</taxon>
        <taxon>Bacillota</taxon>
        <taxon>Clostridia</taxon>
        <taxon>Lachnospirales</taxon>
        <taxon>Lachnospiraceae</taxon>
        <taxon>Blautia</taxon>
    </lineage>
</organism>
<keyword evidence="1 8" id="KW-0479">Metal-binding</keyword>
<evidence type="ECO:0000256" key="3">
    <source>
        <dbReference type="ARBA" id="ARBA00023027"/>
    </source>
</evidence>
<dbReference type="PANTHER" id="PTHR43616:SF5">
    <property type="entry name" value="GLYCEROL DEHYDROGENASE 1"/>
    <property type="match status" value="1"/>
</dbReference>
<evidence type="ECO:0000313" key="12">
    <source>
        <dbReference type="Proteomes" id="UP000593601"/>
    </source>
</evidence>
<feature type="binding site" evidence="9">
    <location>
        <begin position="95"/>
        <end position="99"/>
    </location>
    <ligand>
        <name>NAD(+)</name>
        <dbReference type="ChEBI" id="CHEBI:57540"/>
    </ligand>
</feature>
<dbReference type="PIRSF" id="PIRSF000112">
    <property type="entry name" value="Glycerol_dehydrogenase"/>
    <property type="match status" value="1"/>
</dbReference>
<evidence type="ECO:0000256" key="1">
    <source>
        <dbReference type="ARBA" id="ARBA00022723"/>
    </source>
</evidence>
<evidence type="ECO:0000256" key="2">
    <source>
        <dbReference type="ARBA" id="ARBA00023002"/>
    </source>
</evidence>
<feature type="binding site" evidence="9">
    <location>
        <position position="126"/>
    </location>
    <ligand>
        <name>NAD(+)</name>
        <dbReference type="ChEBI" id="CHEBI:57540"/>
    </ligand>
</feature>
<dbReference type="Gene3D" id="3.40.50.1970">
    <property type="match status" value="1"/>
</dbReference>
<keyword evidence="12" id="KW-1185">Reference proteome</keyword>
<dbReference type="GO" id="GO:0046872">
    <property type="term" value="F:metal ion binding"/>
    <property type="evidence" value="ECO:0007669"/>
    <property type="project" value="UniProtKB-KW"/>
</dbReference>
<evidence type="ECO:0000256" key="9">
    <source>
        <dbReference type="PIRSR" id="PIRSR000112-3"/>
    </source>
</evidence>
<dbReference type="InterPro" id="IPR001670">
    <property type="entry name" value="ADH_Fe/GldA"/>
</dbReference>
<dbReference type="Proteomes" id="UP000593601">
    <property type="component" value="Chromosome"/>
</dbReference>
<comment type="cofactor">
    <cofactor evidence="8">
        <name>Zn(2+)</name>
        <dbReference type="ChEBI" id="CHEBI:29105"/>
    </cofactor>
    <text evidence="8">Binds 1 zinc ion per subunit.</text>
</comment>
<evidence type="ECO:0000256" key="7">
    <source>
        <dbReference type="ARBA" id="ARBA00049006"/>
    </source>
</evidence>
<reference evidence="11 12" key="1">
    <citation type="submission" date="2020-10" db="EMBL/GenBank/DDBJ databases">
        <title>Blautia liquoris sp.nov., isolated from the mud in a fermentation cellar used for the production of Chinese strong-flavoured liquor.</title>
        <authorList>
            <person name="Lu L."/>
        </authorList>
    </citation>
    <scope>NUCLEOTIDE SEQUENCE [LARGE SCALE GENOMIC DNA]</scope>
    <source>
        <strain evidence="11 12">LZLJ-3</strain>
    </source>
</reference>
<feature type="binding site" evidence="9">
    <location>
        <begin position="117"/>
        <end position="120"/>
    </location>
    <ligand>
        <name>NAD(+)</name>
        <dbReference type="ChEBI" id="CHEBI:57540"/>
    </ligand>
</feature>
<dbReference type="PROSITE" id="PS51257">
    <property type="entry name" value="PROKAR_LIPOPROTEIN"/>
    <property type="match status" value="1"/>
</dbReference>
<feature type="binding site" evidence="8">
    <location>
        <position position="171"/>
    </location>
    <ligand>
        <name>glycerol</name>
        <dbReference type="ChEBI" id="CHEBI:17754"/>
    </ligand>
</feature>
<evidence type="ECO:0000256" key="5">
    <source>
        <dbReference type="ARBA" id="ARBA00039147"/>
    </source>
</evidence>
<comment type="pathway">
    <text evidence="4">Polyol metabolism; glycerol fermentation; glycerone phosphate from glycerol (oxidative route): step 1/2.</text>
</comment>
<keyword evidence="3 9" id="KW-0520">NAD</keyword>
<sequence>MSHYKVVLPNYSVGSGCYEDIPEITKYYGKKAVVIGGETAMSKAKAALLDAIKGSDVEIMDFIWYGGESSYENGDQLKEMQTVLQADMIFAVGGGRACDTGKYVADQLKKPAFTFPTLGSNCAACTAISVIYNPDHTFKEYYYPEPAIHTFIDMDIVADSPADYLWAGIGDALSKEPEAVFSSKDDDLFHTPLLGVQLSHACTEPLLRYGKKALDDCRAKKASFELEQVVLDIIISTGIVSNLVSGKDYYYNSSLAHCVYNGSTVVENCKGKHLHGEIVSFGALTQLMYAGQIDQFDKIAAFNRSLGLPVCLSDLDITKEDVPQIAERAKDTEEWRHRPKDVTTEKFMAAIIDADKRGKTYKKQ</sequence>
<evidence type="ECO:0000256" key="8">
    <source>
        <dbReference type="PIRSR" id="PIRSR000112-1"/>
    </source>
</evidence>
<evidence type="ECO:0000256" key="4">
    <source>
        <dbReference type="ARBA" id="ARBA00037918"/>
    </source>
</evidence>
<name>A0A7M2RGJ0_9FIRM</name>
<evidence type="ECO:0000256" key="6">
    <source>
        <dbReference type="ARBA" id="ARBA00040132"/>
    </source>
</evidence>
<dbReference type="GO" id="GO:0008888">
    <property type="term" value="F:glycerol dehydrogenase (NAD+) activity"/>
    <property type="evidence" value="ECO:0007669"/>
    <property type="project" value="UniProtKB-EC"/>
</dbReference>
<dbReference type="InterPro" id="IPR016205">
    <property type="entry name" value="Glycerol_DH"/>
</dbReference>
<protein>
    <recommendedName>
        <fullName evidence="6">Glycerol dehydrogenase</fullName>
        <ecNumber evidence="5">1.1.1.6</ecNumber>
    </recommendedName>
</protein>
<feature type="binding site" evidence="9">
    <location>
        <position position="132"/>
    </location>
    <ligand>
        <name>NAD(+)</name>
        <dbReference type="ChEBI" id="CHEBI:57540"/>
    </ligand>
</feature>
<feature type="binding site" evidence="8">
    <location>
        <position position="257"/>
    </location>
    <ligand>
        <name>glycerol</name>
        <dbReference type="ChEBI" id="CHEBI:17754"/>
    </ligand>
</feature>
<dbReference type="RefSeq" id="WP_193735471.1">
    <property type="nucleotide sequence ID" value="NZ_CP063304.1"/>
</dbReference>
<dbReference type="PANTHER" id="PTHR43616">
    <property type="entry name" value="GLYCEROL DEHYDROGENASE"/>
    <property type="match status" value="1"/>
</dbReference>
<accession>A0A7M2RGJ0</accession>
<dbReference type="Gene3D" id="1.20.1090.10">
    <property type="entry name" value="Dehydroquinate synthase-like - alpha domain"/>
    <property type="match status" value="1"/>
</dbReference>
<keyword evidence="2" id="KW-0560">Oxidoreductase</keyword>
<dbReference type="KEGG" id="bliq:INP51_14400"/>
<comment type="catalytic activity">
    <reaction evidence="7">
        <text>glycerol + NAD(+) = dihydroxyacetone + NADH + H(+)</text>
        <dbReference type="Rhea" id="RHEA:13769"/>
        <dbReference type="ChEBI" id="CHEBI:15378"/>
        <dbReference type="ChEBI" id="CHEBI:16016"/>
        <dbReference type="ChEBI" id="CHEBI:17754"/>
        <dbReference type="ChEBI" id="CHEBI:57540"/>
        <dbReference type="ChEBI" id="CHEBI:57945"/>
        <dbReference type="EC" id="1.1.1.6"/>
    </reaction>
</comment>
<proteinExistence type="predicted"/>
<dbReference type="AlphaFoldDB" id="A0A7M2RGJ0"/>
<dbReference type="EC" id="1.1.1.6" evidence="5"/>
<dbReference type="CDD" id="cd08171">
    <property type="entry name" value="GlyDH-like"/>
    <property type="match status" value="1"/>
</dbReference>
<dbReference type="Pfam" id="PF00465">
    <property type="entry name" value="Fe-ADH"/>
    <property type="match status" value="1"/>
</dbReference>
<dbReference type="EMBL" id="CP063304">
    <property type="protein sequence ID" value="QOV19124.1"/>
    <property type="molecule type" value="Genomic_DNA"/>
</dbReference>
<keyword evidence="8" id="KW-0862">Zinc</keyword>
<feature type="domain" description="Alcohol dehydrogenase iron-type/glycerol dehydrogenase GldA" evidence="10">
    <location>
        <begin position="10"/>
        <end position="140"/>
    </location>
</feature>
<dbReference type="SUPFAM" id="SSF56796">
    <property type="entry name" value="Dehydroquinate synthase-like"/>
    <property type="match status" value="1"/>
</dbReference>
<evidence type="ECO:0000259" key="10">
    <source>
        <dbReference type="Pfam" id="PF00465"/>
    </source>
</evidence>
<gene>
    <name evidence="11" type="ORF">INP51_14400</name>
</gene>
<evidence type="ECO:0000313" key="11">
    <source>
        <dbReference type="EMBL" id="QOV19124.1"/>
    </source>
</evidence>